<proteinExistence type="predicted"/>
<evidence type="ECO:0000259" key="1">
    <source>
        <dbReference type="Pfam" id="PF05699"/>
    </source>
</evidence>
<comment type="caution">
    <text evidence="2">The sequence shown here is derived from an EMBL/GenBank/DDBJ whole genome shotgun (WGS) entry which is preliminary data.</text>
</comment>
<dbReference type="GO" id="GO:0046983">
    <property type="term" value="F:protein dimerization activity"/>
    <property type="evidence" value="ECO:0007669"/>
    <property type="project" value="InterPro"/>
</dbReference>
<evidence type="ECO:0000313" key="2">
    <source>
        <dbReference type="EMBL" id="GMF53624.1"/>
    </source>
</evidence>
<sequence length="304" mass="34416">MRGSLWVPWSCRGTQSSYFGGLVTWESIFIVPSTWVTTGIGFWVGMEVFLVGGCIWRVFTTSTLINICHTTYQPKKKLVGFLQVALHHWQRMCGGYCEKHWTIASSADITTTSCSTSQFLFEMQLKPYPIFKRTERGLDRAVISLCRQHGKSGKDAVTRKIDVNAKIRCNILYLLKAISEPADISEFEPPSPVVQISLVEAEFAPRSSCPPTFSRQDRRAEEELDRWLEGPVDIARHADFTPKESILEFWQSLEQQSDHSIIPKAVSVRFATPVSSCQIERDFGVSGQMVTTQRTTLAEHNIDM</sequence>
<feature type="domain" description="HAT C-terminal dimerisation" evidence="1">
    <location>
        <begin position="223"/>
        <end position="303"/>
    </location>
</feature>
<gene>
    <name evidence="2" type="ORF">Pfra01_002221200</name>
</gene>
<dbReference type="AlphaFoldDB" id="A0A9W6Y6W1"/>
<dbReference type="OrthoDB" id="122072at2759"/>
<dbReference type="EMBL" id="BSXT01003314">
    <property type="protein sequence ID" value="GMF53624.1"/>
    <property type="molecule type" value="Genomic_DNA"/>
</dbReference>
<dbReference type="Proteomes" id="UP001165121">
    <property type="component" value="Unassembled WGS sequence"/>
</dbReference>
<organism evidence="2 3">
    <name type="scientific">Phytophthora fragariaefolia</name>
    <dbReference type="NCBI Taxonomy" id="1490495"/>
    <lineage>
        <taxon>Eukaryota</taxon>
        <taxon>Sar</taxon>
        <taxon>Stramenopiles</taxon>
        <taxon>Oomycota</taxon>
        <taxon>Peronosporomycetes</taxon>
        <taxon>Peronosporales</taxon>
        <taxon>Peronosporaceae</taxon>
        <taxon>Phytophthora</taxon>
    </lineage>
</organism>
<name>A0A9W6Y6W1_9STRA</name>
<keyword evidence="3" id="KW-1185">Reference proteome</keyword>
<protein>
    <submittedName>
        <fullName evidence="2">Unnamed protein product</fullName>
    </submittedName>
</protein>
<dbReference type="SUPFAM" id="SSF53098">
    <property type="entry name" value="Ribonuclease H-like"/>
    <property type="match status" value="1"/>
</dbReference>
<reference evidence="2" key="1">
    <citation type="submission" date="2023-04" db="EMBL/GenBank/DDBJ databases">
        <title>Phytophthora fragariaefolia NBRC 109709.</title>
        <authorList>
            <person name="Ichikawa N."/>
            <person name="Sato H."/>
            <person name="Tonouchi N."/>
        </authorList>
    </citation>
    <scope>NUCLEOTIDE SEQUENCE</scope>
    <source>
        <strain evidence="2">NBRC 109709</strain>
    </source>
</reference>
<dbReference type="Pfam" id="PF05699">
    <property type="entry name" value="Dimer_Tnp_hAT"/>
    <property type="match status" value="1"/>
</dbReference>
<evidence type="ECO:0000313" key="3">
    <source>
        <dbReference type="Proteomes" id="UP001165121"/>
    </source>
</evidence>
<accession>A0A9W6Y6W1</accession>
<dbReference type="InterPro" id="IPR012337">
    <property type="entry name" value="RNaseH-like_sf"/>
</dbReference>
<dbReference type="InterPro" id="IPR008906">
    <property type="entry name" value="HATC_C_dom"/>
</dbReference>